<reference evidence="5 6" key="1">
    <citation type="submission" date="2017-11" db="EMBL/GenBank/DDBJ databases">
        <title>Genomic Encyclopedia of Archaeal and Bacterial Type Strains, Phase II (KMG-II): From Individual Species to Whole Genera.</title>
        <authorList>
            <person name="Goeker M."/>
        </authorList>
    </citation>
    <scope>NUCLEOTIDE SEQUENCE [LARGE SCALE GENOMIC DNA]</scope>
    <source>
        <strain evidence="5 6">DSM 25478</strain>
    </source>
</reference>
<dbReference type="Gene3D" id="1.20.120.530">
    <property type="entry name" value="GntR ligand-binding domain-like"/>
    <property type="match status" value="1"/>
</dbReference>
<dbReference type="InterPro" id="IPR036390">
    <property type="entry name" value="WH_DNA-bd_sf"/>
</dbReference>
<dbReference type="AlphaFoldDB" id="A0A2M9CER4"/>
<dbReference type="Proteomes" id="UP000231693">
    <property type="component" value="Unassembled WGS sequence"/>
</dbReference>
<dbReference type="Pfam" id="PF00392">
    <property type="entry name" value="GntR"/>
    <property type="match status" value="1"/>
</dbReference>
<dbReference type="GO" id="GO:0003700">
    <property type="term" value="F:DNA-binding transcription factor activity"/>
    <property type="evidence" value="ECO:0007669"/>
    <property type="project" value="InterPro"/>
</dbReference>
<dbReference type="PROSITE" id="PS50949">
    <property type="entry name" value="HTH_GNTR"/>
    <property type="match status" value="1"/>
</dbReference>
<dbReference type="InterPro" id="IPR011711">
    <property type="entry name" value="GntR_C"/>
</dbReference>
<gene>
    <name evidence="5" type="ORF">CLV28_2256</name>
</gene>
<dbReference type="PANTHER" id="PTHR43537:SF24">
    <property type="entry name" value="GLUCONATE OPERON TRANSCRIPTIONAL REPRESSOR"/>
    <property type="match status" value="1"/>
</dbReference>
<dbReference type="SMART" id="SM00895">
    <property type="entry name" value="FCD"/>
    <property type="match status" value="1"/>
</dbReference>
<proteinExistence type="predicted"/>
<keyword evidence="6" id="KW-1185">Reference proteome</keyword>
<comment type="caution">
    <text evidence="5">The sequence shown here is derived from an EMBL/GenBank/DDBJ whole genome shotgun (WGS) entry which is preliminary data.</text>
</comment>
<dbReference type="SMART" id="SM00345">
    <property type="entry name" value="HTH_GNTR"/>
    <property type="match status" value="1"/>
</dbReference>
<name>A0A2M9CER4_9CELL</name>
<evidence type="ECO:0000256" key="3">
    <source>
        <dbReference type="ARBA" id="ARBA00023163"/>
    </source>
</evidence>
<organism evidence="5 6">
    <name type="scientific">Sediminihabitans luteus</name>
    <dbReference type="NCBI Taxonomy" id="1138585"/>
    <lineage>
        <taxon>Bacteria</taxon>
        <taxon>Bacillati</taxon>
        <taxon>Actinomycetota</taxon>
        <taxon>Actinomycetes</taxon>
        <taxon>Micrococcales</taxon>
        <taxon>Cellulomonadaceae</taxon>
        <taxon>Sediminihabitans</taxon>
    </lineage>
</organism>
<dbReference type="RefSeq" id="WP_203968036.1">
    <property type="nucleotide sequence ID" value="NZ_BOOX01000001.1"/>
</dbReference>
<dbReference type="Pfam" id="PF07729">
    <property type="entry name" value="FCD"/>
    <property type="match status" value="1"/>
</dbReference>
<protein>
    <submittedName>
        <fullName evidence="5">DNA-binding GntR family transcriptional regulator</fullName>
    </submittedName>
</protein>
<feature type="domain" description="HTH gntR-type" evidence="4">
    <location>
        <begin position="9"/>
        <end position="76"/>
    </location>
</feature>
<dbReference type="GO" id="GO:0003677">
    <property type="term" value="F:DNA binding"/>
    <property type="evidence" value="ECO:0007669"/>
    <property type="project" value="UniProtKB-KW"/>
</dbReference>
<dbReference type="PANTHER" id="PTHR43537">
    <property type="entry name" value="TRANSCRIPTIONAL REGULATOR, GNTR FAMILY"/>
    <property type="match status" value="1"/>
</dbReference>
<evidence type="ECO:0000313" key="5">
    <source>
        <dbReference type="EMBL" id="PJJ70421.1"/>
    </source>
</evidence>
<dbReference type="SUPFAM" id="SSF48008">
    <property type="entry name" value="GntR ligand-binding domain-like"/>
    <property type="match status" value="1"/>
</dbReference>
<keyword evidence="2 5" id="KW-0238">DNA-binding</keyword>
<dbReference type="SUPFAM" id="SSF46785">
    <property type="entry name" value="Winged helix' DNA-binding domain"/>
    <property type="match status" value="1"/>
</dbReference>
<accession>A0A2M9CER4</accession>
<evidence type="ECO:0000256" key="1">
    <source>
        <dbReference type="ARBA" id="ARBA00023015"/>
    </source>
</evidence>
<evidence type="ECO:0000259" key="4">
    <source>
        <dbReference type="PROSITE" id="PS50949"/>
    </source>
</evidence>
<dbReference type="InterPro" id="IPR008920">
    <property type="entry name" value="TF_FadR/GntR_C"/>
</dbReference>
<keyword evidence="3" id="KW-0804">Transcription</keyword>
<evidence type="ECO:0000256" key="2">
    <source>
        <dbReference type="ARBA" id="ARBA00023125"/>
    </source>
</evidence>
<dbReference type="InterPro" id="IPR000524">
    <property type="entry name" value="Tscrpt_reg_HTH_GntR"/>
</dbReference>
<sequence length="214" mass="22780">MSTPADDRTPAAERAYAIVKQQILTGRLPGGALLSEAQVGAEIGVSRTPVHEAFLRLAAERLLTLETRRGAVVVPLAADETRDVLEAREAIEASAARRVCDDARAAQVAATLAPSVATMREHVATGDVEAFVAADDAFHAAVVHAAGNALLSSFYALLGDRQSRLRHQLLRVRAYQLAGAADDHAALADALAHGDPERYARVLHEHVARYRGAL</sequence>
<dbReference type="InterPro" id="IPR036388">
    <property type="entry name" value="WH-like_DNA-bd_sf"/>
</dbReference>
<evidence type="ECO:0000313" key="6">
    <source>
        <dbReference type="Proteomes" id="UP000231693"/>
    </source>
</evidence>
<dbReference type="EMBL" id="PGFE01000003">
    <property type="protein sequence ID" value="PJJ70421.1"/>
    <property type="molecule type" value="Genomic_DNA"/>
</dbReference>
<dbReference type="Gene3D" id="1.10.10.10">
    <property type="entry name" value="Winged helix-like DNA-binding domain superfamily/Winged helix DNA-binding domain"/>
    <property type="match status" value="1"/>
</dbReference>
<keyword evidence="1" id="KW-0805">Transcription regulation</keyword>